<dbReference type="AlphaFoldDB" id="A0A6P4FB47"/>
<evidence type="ECO:0000313" key="3">
    <source>
        <dbReference type="RefSeq" id="XP_016986324.1"/>
    </source>
</evidence>
<name>A0A6P4FB47_DRORH</name>
<accession>A0A6P4FB47</accession>
<feature type="signal peptide" evidence="1">
    <location>
        <begin position="1"/>
        <end position="33"/>
    </location>
</feature>
<feature type="chain" id="PRO_5028204240" evidence="1">
    <location>
        <begin position="34"/>
        <end position="172"/>
    </location>
</feature>
<evidence type="ECO:0000259" key="2">
    <source>
        <dbReference type="Pfam" id="PF18322"/>
    </source>
</evidence>
<feature type="domain" description="PPAF-2-like Clip" evidence="2">
    <location>
        <begin position="116"/>
        <end position="162"/>
    </location>
</feature>
<evidence type="ECO:0000256" key="1">
    <source>
        <dbReference type="SAM" id="SignalP"/>
    </source>
</evidence>
<keyword evidence="1" id="KW-0732">Signal</keyword>
<reference evidence="3" key="1">
    <citation type="submission" date="2025-08" db="UniProtKB">
        <authorList>
            <consortium name="RefSeq"/>
        </authorList>
    </citation>
    <scope>IDENTIFICATION</scope>
</reference>
<organism evidence="3">
    <name type="scientific">Drosophila rhopaloa</name>
    <name type="common">Fruit fly</name>
    <dbReference type="NCBI Taxonomy" id="1041015"/>
    <lineage>
        <taxon>Eukaryota</taxon>
        <taxon>Metazoa</taxon>
        <taxon>Ecdysozoa</taxon>
        <taxon>Arthropoda</taxon>
        <taxon>Hexapoda</taxon>
        <taxon>Insecta</taxon>
        <taxon>Pterygota</taxon>
        <taxon>Neoptera</taxon>
        <taxon>Endopterygota</taxon>
        <taxon>Diptera</taxon>
        <taxon>Brachycera</taxon>
        <taxon>Muscomorpha</taxon>
        <taxon>Ephydroidea</taxon>
        <taxon>Drosophilidae</taxon>
        <taxon>Drosophila</taxon>
        <taxon>Sophophora</taxon>
    </lineage>
</organism>
<dbReference type="RefSeq" id="XP_016986324.2">
    <property type="nucleotide sequence ID" value="XM_017130835.2"/>
</dbReference>
<dbReference type="GeneID" id="108049606"/>
<proteinExistence type="predicted"/>
<dbReference type="Pfam" id="PF18322">
    <property type="entry name" value="CLIP_1"/>
    <property type="match status" value="1"/>
</dbReference>
<dbReference type="RefSeq" id="XP_016986324.1">
    <property type="nucleotide sequence ID" value="XM_017130835.1"/>
</dbReference>
<protein>
    <submittedName>
        <fullName evidence="3">Uncharacterized protein LOC108049606</fullName>
    </submittedName>
</protein>
<sequence>MRTHKCIGLQIAMMSRLNFVVLLLLALNPGSKAQDSSSALCHQDELCTSVQRCEESDDSGRKFIGPRISRFCGVGRICCEKAQLESWDMHASNPQPTRSITLIQNKVSPFSEPLLNESCGLNKKCMPRKLCRDNVINDPGIELINSRISSIPCSRVLYRCCSFDQSEDALYG</sequence>
<gene>
    <name evidence="3" type="primary">LOC108049606</name>
</gene>
<dbReference type="InterPro" id="IPR041515">
    <property type="entry name" value="PPAF-2-like_Clip"/>
</dbReference>